<dbReference type="Proteomes" id="UP000664658">
    <property type="component" value="Unassembled WGS sequence"/>
</dbReference>
<keyword evidence="5 10" id="KW-1133">Transmembrane helix</keyword>
<name>A0A8I2B5Z5_PLESH</name>
<dbReference type="GO" id="GO:0005886">
    <property type="term" value="C:plasma membrane"/>
    <property type="evidence" value="ECO:0007669"/>
    <property type="project" value="UniProtKB-SubCell"/>
</dbReference>
<dbReference type="SUPFAM" id="SSF103190">
    <property type="entry name" value="Sensory domain-like"/>
    <property type="match status" value="1"/>
</dbReference>
<dbReference type="RefSeq" id="WP_207542123.1">
    <property type="nucleotide sequence ID" value="NZ_JAFNAA010000009.1"/>
</dbReference>
<dbReference type="SUPFAM" id="SSF58104">
    <property type="entry name" value="Methyl-accepting chemotaxis protein (MCP) signaling domain"/>
    <property type="match status" value="1"/>
</dbReference>
<keyword evidence="7 9" id="KW-0807">Transducer</keyword>
<gene>
    <name evidence="13" type="ORF">J2R62_09835</name>
</gene>
<evidence type="ECO:0000256" key="2">
    <source>
        <dbReference type="ARBA" id="ARBA00022475"/>
    </source>
</evidence>
<dbReference type="InterPro" id="IPR004089">
    <property type="entry name" value="MCPsignal_dom"/>
</dbReference>
<dbReference type="AlphaFoldDB" id="A0A8I2B5Z5"/>
<dbReference type="CDD" id="cd12913">
    <property type="entry name" value="PDC1_MCP_like"/>
    <property type="match status" value="1"/>
</dbReference>
<dbReference type="CDD" id="cd11386">
    <property type="entry name" value="MCP_signal"/>
    <property type="match status" value="1"/>
</dbReference>
<evidence type="ECO:0000256" key="4">
    <source>
        <dbReference type="ARBA" id="ARBA00022692"/>
    </source>
</evidence>
<dbReference type="EMBL" id="JAFNAA010000009">
    <property type="protein sequence ID" value="MBO1108522.1"/>
    <property type="molecule type" value="Genomic_DNA"/>
</dbReference>
<keyword evidence="4 10" id="KW-0812">Transmembrane</keyword>
<keyword evidence="3" id="KW-0145">Chemotaxis</keyword>
<dbReference type="FunFam" id="1.10.287.950:FF:000001">
    <property type="entry name" value="Methyl-accepting chemotaxis sensory transducer"/>
    <property type="match status" value="1"/>
</dbReference>
<dbReference type="Pfam" id="PF02743">
    <property type="entry name" value="dCache_1"/>
    <property type="match status" value="1"/>
</dbReference>
<dbReference type="PROSITE" id="PS50111">
    <property type="entry name" value="CHEMOTAXIS_TRANSDUC_2"/>
    <property type="match status" value="1"/>
</dbReference>
<evidence type="ECO:0000259" key="11">
    <source>
        <dbReference type="PROSITE" id="PS50111"/>
    </source>
</evidence>
<dbReference type="InterPro" id="IPR033479">
    <property type="entry name" value="dCache_1"/>
</dbReference>
<dbReference type="InterPro" id="IPR004090">
    <property type="entry name" value="Chemotax_Me-accpt_rcpt"/>
</dbReference>
<evidence type="ECO:0000256" key="1">
    <source>
        <dbReference type="ARBA" id="ARBA00004429"/>
    </source>
</evidence>
<dbReference type="Pfam" id="PF00015">
    <property type="entry name" value="MCPsignal"/>
    <property type="match status" value="1"/>
</dbReference>
<dbReference type="CDD" id="cd12912">
    <property type="entry name" value="PDC2_MCP_like"/>
    <property type="match status" value="1"/>
</dbReference>
<feature type="domain" description="Methyl-accepting transducer" evidence="11">
    <location>
        <begin position="355"/>
        <end position="591"/>
    </location>
</feature>
<dbReference type="PROSITE" id="PS50885">
    <property type="entry name" value="HAMP"/>
    <property type="match status" value="1"/>
</dbReference>
<evidence type="ECO:0000259" key="12">
    <source>
        <dbReference type="PROSITE" id="PS50885"/>
    </source>
</evidence>
<accession>A0A8I2B5Z5</accession>
<reference evidence="13" key="1">
    <citation type="submission" date="2021-03" db="EMBL/GenBank/DDBJ databases">
        <title>Plesiomonas shigelloides zfcc0051, isolated from zebrafish feces.</title>
        <authorList>
            <person name="Vanderhoek Z."/>
            <person name="Gaulke C."/>
        </authorList>
    </citation>
    <scope>NUCLEOTIDE SEQUENCE</scope>
    <source>
        <strain evidence="13">Zfcc0051</strain>
    </source>
</reference>
<dbReference type="Gene3D" id="1.10.287.950">
    <property type="entry name" value="Methyl-accepting chemotaxis protein"/>
    <property type="match status" value="1"/>
</dbReference>
<evidence type="ECO:0000256" key="3">
    <source>
        <dbReference type="ARBA" id="ARBA00022500"/>
    </source>
</evidence>
<feature type="transmembrane region" description="Helical" evidence="10">
    <location>
        <begin position="277"/>
        <end position="302"/>
    </location>
</feature>
<proteinExistence type="inferred from homology"/>
<dbReference type="SMART" id="SM00304">
    <property type="entry name" value="HAMP"/>
    <property type="match status" value="1"/>
</dbReference>
<dbReference type="PANTHER" id="PTHR32089">
    <property type="entry name" value="METHYL-ACCEPTING CHEMOTAXIS PROTEIN MCPB"/>
    <property type="match status" value="1"/>
</dbReference>
<dbReference type="GO" id="GO:0007165">
    <property type="term" value="P:signal transduction"/>
    <property type="evidence" value="ECO:0007669"/>
    <property type="project" value="UniProtKB-KW"/>
</dbReference>
<protein>
    <submittedName>
        <fullName evidence="13">Methyl-accepting chemotaxis protein</fullName>
    </submittedName>
</protein>
<evidence type="ECO:0000256" key="5">
    <source>
        <dbReference type="ARBA" id="ARBA00022989"/>
    </source>
</evidence>
<comment type="similarity">
    <text evidence="8">Belongs to the methyl-accepting chemotaxis (MCP) protein family.</text>
</comment>
<evidence type="ECO:0000313" key="13">
    <source>
        <dbReference type="EMBL" id="MBO1108522.1"/>
    </source>
</evidence>
<dbReference type="GO" id="GO:0006935">
    <property type="term" value="P:chemotaxis"/>
    <property type="evidence" value="ECO:0007669"/>
    <property type="project" value="UniProtKB-KW"/>
</dbReference>
<evidence type="ECO:0000256" key="8">
    <source>
        <dbReference type="ARBA" id="ARBA00029447"/>
    </source>
</evidence>
<dbReference type="PRINTS" id="PR00260">
    <property type="entry name" value="CHEMTRNSDUCR"/>
</dbReference>
<evidence type="ECO:0000256" key="10">
    <source>
        <dbReference type="SAM" id="Phobius"/>
    </source>
</evidence>
<keyword evidence="2" id="KW-1003">Cell membrane</keyword>
<dbReference type="InterPro" id="IPR029151">
    <property type="entry name" value="Sensor-like_sf"/>
</dbReference>
<dbReference type="SMART" id="SM00283">
    <property type="entry name" value="MA"/>
    <property type="match status" value="1"/>
</dbReference>
<organism evidence="13 14">
    <name type="scientific">Plesiomonas shigelloides</name>
    <name type="common">Aeromonas shigelloides</name>
    <dbReference type="NCBI Taxonomy" id="703"/>
    <lineage>
        <taxon>Bacteria</taxon>
        <taxon>Pseudomonadati</taxon>
        <taxon>Pseudomonadota</taxon>
        <taxon>Gammaproteobacteria</taxon>
        <taxon>Enterobacterales</taxon>
        <taxon>Enterobacteriaceae</taxon>
        <taxon>Plesiomonas</taxon>
    </lineage>
</organism>
<comment type="subcellular location">
    <subcellularLocation>
        <location evidence="1">Cell inner membrane</location>
        <topology evidence="1">Multi-pass membrane protein</topology>
    </subcellularLocation>
</comment>
<sequence length="627" mass="67399">MKTLSLKHKILLSVTLALTLVIALLSWRSYSAQKAILLQDAQEQTERLGIQQAVRIRDWLSARRDAIQAMAGKISAQPLTVLQQAQNSGRFQLTYFGQADGVMHDSDPSVDRTNYDPRSRPWYQEASQQGKMITTKPYLGVGDEGTILTIAQPVNTGLVSGVVGGDLAINAIVQDISKMVLPADGFAILMHKDGTVIAYKDAAKAMRSASEIDNDLNNQTIEQSKNGHTLTPLYFEQEQRDKLVWATNIPDTDWELVLVLDKDTLEAPLQNLLLTQLGLALLVLVGSIVAISYLIGVLLGPLGNVARALARIADGNGDLTQRIVVNTQDEVGQLADSFNRFVGSQHQLITHIRALATELNADAERSLVINQEAVSELQRQQQDVTMVATAVTEMASATQEIANSAEQTATAAQQSTASSEQGKVLVNKTRQSINNLADEVSEATEVIGALSQHAQAISGILSTIQGIAEQTNLLALNAAIEAARAGEQGRGFAVVADEVRVLSRRTQDSTQEIHSTIDTLQQTTARAVSLMQTSQALAGNSVEDADAAARALEEITHAVALISDMASQIATAAEEQTQVTGEITQNTTAIKDVTDEITAAAMRDLDQAQALKGRASNLSQQVSTFIL</sequence>
<comment type="caution">
    <text evidence="13">The sequence shown here is derived from an EMBL/GenBank/DDBJ whole genome shotgun (WGS) entry which is preliminary data.</text>
</comment>
<evidence type="ECO:0000256" key="6">
    <source>
        <dbReference type="ARBA" id="ARBA00023136"/>
    </source>
</evidence>
<evidence type="ECO:0000313" key="14">
    <source>
        <dbReference type="Proteomes" id="UP000664658"/>
    </source>
</evidence>
<dbReference type="GO" id="GO:0004888">
    <property type="term" value="F:transmembrane signaling receptor activity"/>
    <property type="evidence" value="ECO:0007669"/>
    <property type="project" value="InterPro"/>
</dbReference>
<evidence type="ECO:0000256" key="9">
    <source>
        <dbReference type="PROSITE-ProRule" id="PRU00284"/>
    </source>
</evidence>
<dbReference type="CDD" id="cd06225">
    <property type="entry name" value="HAMP"/>
    <property type="match status" value="1"/>
</dbReference>
<keyword evidence="6 10" id="KW-0472">Membrane</keyword>
<dbReference type="PANTHER" id="PTHR32089:SF117">
    <property type="entry name" value="METHYL ACCEPTING SENSORY TRANSDUCER WITH CACHE_1 SMALL MOLECULE BINDING DOMAIN"/>
    <property type="match status" value="1"/>
</dbReference>
<dbReference type="InterPro" id="IPR003660">
    <property type="entry name" value="HAMP_dom"/>
</dbReference>
<feature type="domain" description="HAMP" evidence="12">
    <location>
        <begin position="296"/>
        <end position="350"/>
    </location>
</feature>
<dbReference type="Gene3D" id="3.30.450.20">
    <property type="entry name" value="PAS domain"/>
    <property type="match status" value="2"/>
</dbReference>
<evidence type="ECO:0000256" key="7">
    <source>
        <dbReference type="ARBA" id="ARBA00023224"/>
    </source>
</evidence>
<dbReference type="Pfam" id="PF00672">
    <property type="entry name" value="HAMP"/>
    <property type="match status" value="1"/>
</dbReference>